<evidence type="ECO:0000256" key="3">
    <source>
        <dbReference type="ARBA" id="ARBA00011903"/>
    </source>
</evidence>
<dbReference type="GO" id="GO:0042802">
    <property type="term" value="F:identical protein binding"/>
    <property type="evidence" value="ECO:0007669"/>
    <property type="project" value="UniProtKB-ARBA"/>
</dbReference>
<dbReference type="GO" id="GO:0005886">
    <property type="term" value="C:plasma membrane"/>
    <property type="evidence" value="ECO:0007669"/>
    <property type="project" value="UniProtKB-ARBA"/>
</dbReference>
<feature type="domain" description="AAA" evidence="12">
    <location>
        <begin position="577"/>
        <end position="687"/>
    </location>
</feature>
<evidence type="ECO:0000256" key="6">
    <source>
        <dbReference type="ARBA" id="ARBA00022777"/>
    </source>
</evidence>
<dbReference type="GO" id="GO:0004715">
    <property type="term" value="F:non-membrane spanning protein tyrosine kinase activity"/>
    <property type="evidence" value="ECO:0007669"/>
    <property type="project" value="UniProtKB-EC"/>
</dbReference>
<evidence type="ECO:0000256" key="2">
    <source>
        <dbReference type="ARBA" id="ARBA00008883"/>
    </source>
</evidence>
<dbReference type="FunFam" id="3.40.50.300:FF:000527">
    <property type="entry name" value="Tyrosine-protein kinase etk"/>
    <property type="match status" value="1"/>
</dbReference>
<keyword evidence="14" id="KW-1185">Reference proteome</keyword>
<dbReference type="PATRIC" id="fig|1263870.3.peg.506"/>
<dbReference type="Proteomes" id="UP000011885">
    <property type="component" value="Unassembled WGS sequence"/>
</dbReference>
<dbReference type="InterPro" id="IPR025669">
    <property type="entry name" value="AAA_dom"/>
</dbReference>
<keyword evidence="8" id="KW-0829">Tyrosine-protein kinase</keyword>
<evidence type="ECO:0000256" key="1">
    <source>
        <dbReference type="ARBA" id="ARBA00007316"/>
    </source>
</evidence>
<keyword evidence="6" id="KW-0418">Kinase</keyword>
<keyword evidence="11" id="KW-1133">Transmembrane helix</keyword>
<keyword evidence="7" id="KW-0067">ATP-binding</keyword>
<dbReference type="EMBL" id="ANOH01000045">
    <property type="protein sequence ID" value="EMI58103.1"/>
    <property type="molecule type" value="Genomic_DNA"/>
</dbReference>
<dbReference type="InterPro" id="IPR027417">
    <property type="entry name" value="P-loop_NTPase"/>
</dbReference>
<dbReference type="AlphaFoldDB" id="M5UQ35"/>
<dbReference type="InterPro" id="IPR005702">
    <property type="entry name" value="Wzc-like_C"/>
</dbReference>
<sequence>MTNQEDDIDGDDFELDLDVLGILRRRYHLIALGVFVGALLACLFYVKQVPVYQSNLAVLVGHRSADLNRASSSSLLEGATTIEDVILSTHMELFRSRKVIERAISVARLDRTVGEIQENLAVGRGGSGDAEAANMLTATFQDEDPEMAAKILQAVYESYFSYIDNQSRAIGSEAADLIANAQLKNEETLRRADKAYREFLASMPALVDTNQDGEASLQDVHRIRLAQIESELSETRKKLAQVRARRQTIRDFVGGRSRDEITDAEVLAILTEEELSRLKTLVTLNRGDQDDLESVMLSRYLSQQSAKLEYDKMLELSSKLSFLRLTLGGGHPSVREVENEIESLKQYVAKQQQDKPEVADDEVVVSTVDMLGHYFNVLKSDVREYEARERDLGSLAEVEAKAAKEVQMAFMEGNSLKANLDRAQARYDEVFQRLQEINLTNDYTGFSTDLLVTPSPAMLPVWPAKSKIAAIGILLGAMLGAALAMIAELLDRTFKNPEEVERVVGAPILAHLPLLKTSKLKRHVRPGSVVSPMIVAFHAPRSSEAETFRVLRTGIIFRCKSEGKRAFMITSPSPADGKSTMIVNLAASMAQTGKRVLLVDADMRRPTVAASLGVSAEYGLVDYLKGKAGFEDVLHPCEQAGLFVCTDGSRTSQPAELLETDRFAEFMAEARSAFDVILIDTPPLLAVADPVIVSEHVDGCLLAVRVAKNNRTIVQRAAEILDEHGSRAMGVVINTQSPRSGDYGYSSYNYYGKKENGYVASYRRYYAASDVADEETPVSSSARLSAAKLRGVSGLPAQEGRPSRIDVFADGPVMEEQSVNGHSHENVKSGGLNGVASTEARLSDR</sequence>
<organism evidence="13 14">
    <name type="scientific">Rhodopirellula sallentina SM41</name>
    <dbReference type="NCBI Taxonomy" id="1263870"/>
    <lineage>
        <taxon>Bacteria</taxon>
        <taxon>Pseudomonadati</taxon>
        <taxon>Planctomycetota</taxon>
        <taxon>Planctomycetia</taxon>
        <taxon>Pirellulales</taxon>
        <taxon>Pirellulaceae</taxon>
        <taxon>Rhodopirellula</taxon>
    </lineage>
</organism>
<dbReference type="InterPro" id="IPR050445">
    <property type="entry name" value="Bact_polysacc_biosynth/exp"/>
</dbReference>
<evidence type="ECO:0000256" key="11">
    <source>
        <dbReference type="SAM" id="Phobius"/>
    </source>
</evidence>
<comment type="caution">
    <text evidence="13">The sequence shown here is derived from an EMBL/GenBank/DDBJ whole genome shotgun (WGS) entry which is preliminary data.</text>
</comment>
<dbReference type="SUPFAM" id="SSF52540">
    <property type="entry name" value="P-loop containing nucleoside triphosphate hydrolases"/>
    <property type="match status" value="1"/>
</dbReference>
<accession>M5UQ35</accession>
<keyword evidence="4 13" id="KW-0808">Transferase</keyword>
<evidence type="ECO:0000256" key="4">
    <source>
        <dbReference type="ARBA" id="ARBA00022679"/>
    </source>
</evidence>
<comment type="similarity">
    <text evidence="2">Belongs to the etk/wzc family.</text>
</comment>
<evidence type="ECO:0000256" key="8">
    <source>
        <dbReference type="ARBA" id="ARBA00023137"/>
    </source>
</evidence>
<name>M5UQ35_9BACT</name>
<comment type="catalytic activity">
    <reaction evidence="9">
        <text>L-tyrosyl-[protein] + ATP = O-phospho-L-tyrosyl-[protein] + ADP + H(+)</text>
        <dbReference type="Rhea" id="RHEA:10596"/>
        <dbReference type="Rhea" id="RHEA-COMP:10136"/>
        <dbReference type="Rhea" id="RHEA-COMP:20101"/>
        <dbReference type="ChEBI" id="CHEBI:15378"/>
        <dbReference type="ChEBI" id="CHEBI:30616"/>
        <dbReference type="ChEBI" id="CHEBI:46858"/>
        <dbReference type="ChEBI" id="CHEBI:61978"/>
        <dbReference type="ChEBI" id="CHEBI:456216"/>
        <dbReference type="EC" id="2.7.10.2"/>
    </reaction>
</comment>
<dbReference type="EC" id="2.7.10.2" evidence="3"/>
<evidence type="ECO:0000256" key="9">
    <source>
        <dbReference type="ARBA" id="ARBA00051245"/>
    </source>
</evidence>
<comment type="similarity">
    <text evidence="1">Belongs to the CpsD/CapB family.</text>
</comment>
<keyword evidence="11" id="KW-0812">Transmembrane</keyword>
<dbReference type="CDD" id="cd05387">
    <property type="entry name" value="BY-kinase"/>
    <property type="match status" value="1"/>
</dbReference>
<feature type="transmembrane region" description="Helical" evidence="11">
    <location>
        <begin position="468"/>
        <end position="487"/>
    </location>
</feature>
<dbReference type="Gene3D" id="3.40.50.300">
    <property type="entry name" value="P-loop containing nucleotide triphosphate hydrolases"/>
    <property type="match status" value="1"/>
</dbReference>
<dbReference type="GO" id="GO:0005524">
    <property type="term" value="F:ATP binding"/>
    <property type="evidence" value="ECO:0007669"/>
    <property type="project" value="UniProtKB-KW"/>
</dbReference>
<evidence type="ECO:0000259" key="12">
    <source>
        <dbReference type="Pfam" id="PF13614"/>
    </source>
</evidence>
<protein>
    <recommendedName>
        <fullName evidence="3">non-specific protein-tyrosine kinase</fullName>
        <ecNumber evidence="3">2.7.10.2</ecNumber>
    </recommendedName>
</protein>
<dbReference type="NCBIfam" id="TIGR01007">
    <property type="entry name" value="eps_fam"/>
    <property type="match status" value="1"/>
</dbReference>
<evidence type="ECO:0000313" key="14">
    <source>
        <dbReference type="Proteomes" id="UP000011885"/>
    </source>
</evidence>
<dbReference type="OrthoDB" id="9794577at2"/>
<evidence type="ECO:0000256" key="10">
    <source>
        <dbReference type="SAM" id="MobiDB-lite"/>
    </source>
</evidence>
<evidence type="ECO:0000256" key="7">
    <source>
        <dbReference type="ARBA" id="ARBA00022840"/>
    </source>
</evidence>
<feature type="region of interest" description="Disordered" evidence="10">
    <location>
        <begin position="812"/>
        <end position="845"/>
    </location>
</feature>
<dbReference type="PANTHER" id="PTHR32309">
    <property type="entry name" value="TYROSINE-PROTEIN KINASE"/>
    <property type="match status" value="1"/>
</dbReference>
<dbReference type="RefSeq" id="WP_008673987.1">
    <property type="nucleotide sequence ID" value="NZ_ANOH01000045.1"/>
</dbReference>
<reference evidence="13 14" key="1">
    <citation type="journal article" date="2013" name="Mar. Genomics">
        <title>Expression of sulfatases in Rhodopirellula baltica and the diversity of sulfatases in the genus Rhodopirellula.</title>
        <authorList>
            <person name="Wegner C.E."/>
            <person name="Richter-Heitmann T."/>
            <person name="Klindworth A."/>
            <person name="Klockow C."/>
            <person name="Richter M."/>
            <person name="Achstetter T."/>
            <person name="Glockner F.O."/>
            <person name="Harder J."/>
        </authorList>
    </citation>
    <scope>NUCLEOTIDE SEQUENCE [LARGE SCALE GENOMIC DNA]</scope>
    <source>
        <strain evidence="13 14">SM41</strain>
    </source>
</reference>
<evidence type="ECO:0000256" key="5">
    <source>
        <dbReference type="ARBA" id="ARBA00022741"/>
    </source>
</evidence>
<keyword evidence="11" id="KW-0472">Membrane</keyword>
<gene>
    <name evidence="13" type="ORF">RSSM_00463</name>
</gene>
<keyword evidence="5" id="KW-0547">Nucleotide-binding</keyword>
<proteinExistence type="inferred from homology"/>
<dbReference type="Pfam" id="PF13614">
    <property type="entry name" value="AAA_31"/>
    <property type="match status" value="1"/>
</dbReference>
<feature type="transmembrane region" description="Helical" evidence="11">
    <location>
        <begin position="27"/>
        <end position="46"/>
    </location>
</feature>
<evidence type="ECO:0000313" key="13">
    <source>
        <dbReference type="EMBL" id="EMI58103.1"/>
    </source>
</evidence>
<dbReference type="PANTHER" id="PTHR32309:SF13">
    <property type="entry name" value="FERRIC ENTEROBACTIN TRANSPORT PROTEIN FEPE"/>
    <property type="match status" value="1"/>
</dbReference>